<dbReference type="Proteomes" id="UP000184001">
    <property type="component" value="Unassembled WGS sequence"/>
</dbReference>
<dbReference type="PIRSF" id="PIRSF026426">
    <property type="entry name" value="DUF1499"/>
    <property type="match status" value="1"/>
</dbReference>
<dbReference type="InterPro" id="IPR010865">
    <property type="entry name" value="DUF1499"/>
</dbReference>
<dbReference type="AlphaFoldDB" id="A0A8G2CB20"/>
<sequence>MRFRSIFSSSTKDSNYTATTLDKTVAMDTSDEVLSPCPISPNCVCSKLPQSDSHYIEPLVPTASTLSIFPMLVDYVQQLPKAELEEKASHYVHVSIRSMFFGFTDDLELFFAGDKIHVRSASRSGWYDFGVNRRRVEAIRRYMENKLEG</sequence>
<protein>
    <submittedName>
        <fullName evidence="1">DUF1499 domain-containing protein</fullName>
    </submittedName>
    <submittedName>
        <fullName evidence="2">Uncharacterized conserved protein, DUF1499 family</fullName>
    </submittedName>
</protein>
<accession>A0A8G2CB20</accession>
<evidence type="ECO:0000313" key="3">
    <source>
        <dbReference type="Proteomes" id="UP000184001"/>
    </source>
</evidence>
<name>A0A8G2CB20_9BACT</name>
<evidence type="ECO:0000313" key="1">
    <source>
        <dbReference type="EMBL" id="MEZ6853989.1"/>
    </source>
</evidence>
<dbReference type="Pfam" id="PF07386">
    <property type="entry name" value="DUF1499"/>
    <property type="match status" value="1"/>
</dbReference>
<reference evidence="2 3" key="1">
    <citation type="submission" date="2016-11" db="EMBL/GenBank/DDBJ databases">
        <authorList>
            <person name="Varghese N."/>
            <person name="Submissions S."/>
        </authorList>
    </citation>
    <scope>NUCLEOTIDE SEQUENCE [LARGE SCALE GENOMIC DNA]</scope>
    <source>
        <strain evidence="2 3">DSM 17919</strain>
    </source>
</reference>
<dbReference type="EMBL" id="FQZR01000006">
    <property type="protein sequence ID" value="SHJ46231.1"/>
    <property type="molecule type" value="Genomic_DNA"/>
</dbReference>
<dbReference type="Proteomes" id="UP001568358">
    <property type="component" value="Unassembled WGS sequence"/>
</dbReference>
<reference evidence="1 4" key="2">
    <citation type="submission" date="2024-07" db="EMBL/GenBank/DDBJ databases">
        <title>Active virus-host system and metabolic interactions in a Lokiarchaeon culture.</title>
        <authorList>
            <person name="Ponce Toledo R.I."/>
            <person name="Rodrigues Oliveira T."/>
            <person name="Schleper C."/>
        </authorList>
    </citation>
    <scope>NUCLEOTIDE SEQUENCE [LARGE SCALE GENOMIC DNA]</scope>
    <source>
        <strain evidence="1 4">B35</strain>
    </source>
</reference>
<comment type="caution">
    <text evidence="2">The sequence shown here is derived from an EMBL/GenBank/DDBJ whole genome shotgun (WGS) entry which is preliminary data.</text>
</comment>
<dbReference type="RefSeq" id="WP_019999724.1">
    <property type="nucleotide sequence ID" value="NZ_CP192219.1"/>
</dbReference>
<keyword evidence="4" id="KW-1185">Reference proteome</keyword>
<dbReference type="PANTHER" id="PTHR34801">
    <property type="entry name" value="EXPRESSED PROTEIN"/>
    <property type="match status" value="1"/>
</dbReference>
<dbReference type="EMBL" id="JBFSOO010000007">
    <property type="protein sequence ID" value="MEZ6853989.1"/>
    <property type="molecule type" value="Genomic_DNA"/>
</dbReference>
<evidence type="ECO:0000313" key="2">
    <source>
        <dbReference type="EMBL" id="SHJ46231.1"/>
    </source>
</evidence>
<evidence type="ECO:0000313" key="4">
    <source>
        <dbReference type="Proteomes" id="UP001568358"/>
    </source>
</evidence>
<dbReference type="PANTHER" id="PTHR34801:SF6">
    <property type="entry name" value="SLL1620 PROTEIN"/>
    <property type="match status" value="1"/>
</dbReference>
<proteinExistence type="predicted"/>
<organism evidence="2 3">
    <name type="scientific">Halodesulfovibrio aestuarii</name>
    <dbReference type="NCBI Taxonomy" id="126333"/>
    <lineage>
        <taxon>Bacteria</taxon>
        <taxon>Pseudomonadati</taxon>
        <taxon>Thermodesulfobacteriota</taxon>
        <taxon>Desulfovibrionia</taxon>
        <taxon>Desulfovibrionales</taxon>
        <taxon>Desulfovibrionaceae</taxon>
        <taxon>Halodesulfovibrio</taxon>
    </lineage>
</organism>
<gene>
    <name evidence="1" type="ORF">AB2Z07_10695</name>
    <name evidence="2" type="ORF">SAMN05660830_02483</name>
</gene>